<dbReference type="RefSeq" id="XP_013022848.1">
    <property type="nucleotide sequence ID" value="XM_013167394.1"/>
</dbReference>
<dbReference type="OrthoDB" id="10008801at2759"/>
<dbReference type="HOGENOM" id="CLU_960284_0_0_1"/>
<feature type="transmembrane region" description="Helical" evidence="1">
    <location>
        <begin position="94"/>
        <end position="113"/>
    </location>
</feature>
<protein>
    <submittedName>
        <fullName evidence="3">Fungal protein</fullName>
    </submittedName>
</protein>
<proteinExistence type="predicted"/>
<dbReference type="GO" id="GO:0006913">
    <property type="term" value="P:nucleocytoplasmic transport"/>
    <property type="evidence" value="ECO:0007669"/>
    <property type="project" value="InterPro"/>
</dbReference>
<keyword evidence="1" id="KW-0812">Transmembrane</keyword>
<evidence type="ECO:0000256" key="1">
    <source>
        <dbReference type="SAM" id="Phobius"/>
    </source>
</evidence>
<evidence type="ECO:0000313" key="4">
    <source>
        <dbReference type="Proteomes" id="UP000015464"/>
    </source>
</evidence>
<dbReference type="PROSITE" id="PS50177">
    <property type="entry name" value="NTF2_DOMAIN"/>
    <property type="match status" value="1"/>
</dbReference>
<keyword evidence="1" id="KW-1133">Transmembrane helix</keyword>
<keyword evidence="4" id="KW-1185">Reference proteome</keyword>
<dbReference type="eggNOG" id="KOG4353">
    <property type="taxonomic scope" value="Eukaryota"/>
</dbReference>
<dbReference type="PANTHER" id="PTHR12612">
    <property type="entry name" value="NUCLEAR TRANSPORT FACTOR 2"/>
    <property type="match status" value="1"/>
</dbReference>
<dbReference type="InterPro" id="IPR045875">
    <property type="entry name" value="NTF2"/>
</dbReference>
<dbReference type="Proteomes" id="UP000015464">
    <property type="component" value="Unassembled WGS sequence"/>
</dbReference>
<name>S9W335_SCHCR</name>
<dbReference type="Gene3D" id="3.10.450.50">
    <property type="match status" value="1"/>
</dbReference>
<dbReference type="GeneID" id="25039016"/>
<dbReference type="AlphaFoldDB" id="S9W335"/>
<organism evidence="3 4">
    <name type="scientific">Schizosaccharomyces cryophilus (strain OY26 / ATCC MYA-4695 / CBS 11777 / NBRC 106824 / NRRL Y48691)</name>
    <name type="common">Fission yeast</name>
    <dbReference type="NCBI Taxonomy" id="653667"/>
    <lineage>
        <taxon>Eukaryota</taxon>
        <taxon>Fungi</taxon>
        <taxon>Dikarya</taxon>
        <taxon>Ascomycota</taxon>
        <taxon>Taphrinomycotina</taxon>
        <taxon>Schizosaccharomycetes</taxon>
        <taxon>Schizosaccharomycetales</taxon>
        <taxon>Schizosaccharomycetaceae</taxon>
        <taxon>Schizosaccharomyces</taxon>
    </lineage>
</organism>
<reference evidence="3 4" key="1">
    <citation type="journal article" date="2011" name="Science">
        <title>Comparative functional genomics of the fission yeasts.</title>
        <authorList>
            <person name="Rhind N."/>
            <person name="Chen Z."/>
            <person name="Yassour M."/>
            <person name="Thompson D.A."/>
            <person name="Haas B.J."/>
            <person name="Habib N."/>
            <person name="Wapinski I."/>
            <person name="Roy S."/>
            <person name="Lin M.F."/>
            <person name="Heiman D.I."/>
            <person name="Young S.K."/>
            <person name="Furuya K."/>
            <person name="Guo Y."/>
            <person name="Pidoux A."/>
            <person name="Chen H.M."/>
            <person name="Robbertse B."/>
            <person name="Goldberg J.M."/>
            <person name="Aoki K."/>
            <person name="Bayne E.H."/>
            <person name="Berlin A.M."/>
            <person name="Desjardins C.A."/>
            <person name="Dobbs E."/>
            <person name="Dukaj L."/>
            <person name="Fan L."/>
            <person name="FitzGerald M.G."/>
            <person name="French C."/>
            <person name="Gujja S."/>
            <person name="Hansen K."/>
            <person name="Keifenheim D."/>
            <person name="Levin J.Z."/>
            <person name="Mosher R.A."/>
            <person name="Mueller C.A."/>
            <person name="Pfiffner J."/>
            <person name="Priest M."/>
            <person name="Russ C."/>
            <person name="Smialowska A."/>
            <person name="Swoboda P."/>
            <person name="Sykes S.M."/>
            <person name="Vaughn M."/>
            <person name="Vengrova S."/>
            <person name="Yoder R."/>
            <person name="Zeng Q."/>
            <person name="Allshire R."/>
            <person name="Baulcombe D."/>
            <person name="Birren B.W."/>
            <person name="Brown W."/>
            <person name="Ekwall K."/>
            <person name="Kellis M."/>
            <person name="Leatherwood J."/>
            <person name="Levin H."/>
            <person name="Margalit H."/>
            <person name="Martienssen R."/>
            <person name="Nieduszynski C.A."/>
            <person name="Spatafora J.W."/>
            <person name="Friedman N."/>
            <person name="Dalgaard J.Z."/>
            <person name="Baumann P."/>
            <person name="Niki H."/>
            <person name="Regev A."/>
            <person name="Nusbaum C."/>
        </authorList>
    </citation>
    <scope>NUCLEOTIDE SEQUENCE [LARGE SCALE GENOMIC DNA]</scope>
    <source>
        <strain evidence="4">OY26 / ATCC MYA-4695 / CBS 11777 / NBRC 106824 / NRRL Y48691</strain>
    </source>
</reference>
<dbReference type="InterPro" id="IPR002075">
    <property type="entry name" value="NTF2_dom"/>
</dbReference>
<evidence type="ECO:0000313" key="3">
    <source>
        <dbReference type="EMBL" id="EPY52974.1"/>
    </source>
</evidence>
<dbReference type="InterPro" id="IPR018222">
    <property type="entry name" value="Nuclear_transport_factor_2_euk"/>
</dbReference>
<dbReference type="Pfam" id="PF02136">
    <property type="entry name" value="NTF2"/>
    <property type="match status" value="1"/>
</dbReference>
<sequence>MSITKEVGLVFGKLPSSSTNVFLQSMEFATQAAQNCVHRYYVCLENGRDKLPEFYRPSSLISWNGRPMQSTDLLSMIASFPPTKAKVEDYDCQSILGSVANLLVMVSGSIRFADKKAHIFSEIILFPYTLPTVPYLAFTTLLISTIMHFLKLVPRMLSQRTASKSLVYFMQRPAIVRPVWRSYATTKPDDNMFGENLGLDDKMQKIEEKMSSVVLNDPELVEKIDRLRVFCEKHGLKPGVKPSPLVMLKLARDPEFIELSQAIREVFERSGIQNDPEYVAKMERNSFSKR</sequence>
<keyword evidence="1" id="KW-0472">Membrane</keyword>
<dbReference type="STRING" id="653667.S9W335"/>
<gene>
    <name evidence="3" type="ORF">SPOG_04703</name>
</gene>
<accession>S9W335</accession>
<feature type="transmembrane region" description="Helical" evidence="1">
    <location>
        <begin position="133"/>
        <end position="150"/>
    </location>
</feature>
<dbReference type="EMBL" id="KE546989">
    <property type="protein sequence ID" value="EPY52974.1"/>
    <property type="molecule type" value="Genomic_DNA"/>
</dbReference>
<dbReference type="InterPro" id="IPR032710">
    <property type="entry name" value="NTF2-like_dom_sf"/>
</dbReference>
<feature type="domain" description="NTF2" evidence="2">
    <location>
        <begin position="32"/>
        <end position="149"/>
    </location>
</feature>
<evidence type="ECO:0000259" key="2">
    <source>
        <dbReference type="PROSITE" id="PS50177"/>
    </source>
</evidence>
<dbReference type="SUPFAM" id="SSF54427">
    <property type="entry name" value="NTF2-like"/>
    <property type="match status" value="1"/>
</dbReference>